<dbReference type="PROSITE" id="PS00636">
    <property type="entry name" value="DNAJ_1"/>
    <property type="match status" value="1"/>
</dbReference>
<dbReference type="GO" id="GO:0005737">
    <property type="term" value="C:cytoplasm"/>
    <property type="evidence" value="ECO:0007669"/>
    <property type="project" value="TreeGrafter"/>
</dbReference>
<dbReference type="PROSITE" id="PS50157">
    <property type="entry name" value="ZINC_FINGER_C2H2_2"/>
    <property type="match status" value="1"/>
</dbReference>
<dbReference type="SUPFAM" id="SSF57667">
    <property type="entry name" value="beta-beta-alpha zinc fingers"/>
    <property type="match status" value="1"/>
</dbReference>
<dbReference type="SMART" id="SM00355">
    <property type="entry name" value="ZnF_C2H2"/>
    <property type="match status" value="2"/>
</dbReference>
<organism evidence="8 9">
    <name type="scientific">Dendryphion nanum</name>
    <dbReference type="NCBI Taxonomy" id="256645"/>
    <lineage>
        <taxon>Eukaryota</taxon>
        <taxon>Fungi</taxon>
        <taxon>Dikarya</taxon>
        <taxon>Ascomycota</taxon>
        <taxon>Pezizomycotina</taxon>
        <taxon>Dothideomycetes</taxon>
        <taxon>Pleosporomycetidae</taxon>
        <taxon>Pleosporales</taxon>
        <taxon>Torulaceae</taxon>
        <taxon>Dendryphion</taxon>
    </lineage>
</organism>
<dbReference type="AlphaFoldDB" id="A0A9P9EEU0"/>
<comment type="caution">
    <text evidence="8">The sequence shown here is derived from an EMBL/GenBank/DDBJ whole genome shotgun (WGS) entry which is preliminary data.</text>
</comment>
<feature type="region of interest" description="Disordered" evidence="5">
    <location>
        <begin position="324"/>
        <end position="511"/>
    </location>
</feature>
<protein>
    <recommendedName>
        <fullName evidence="10">DnaJ-domain-containing protein</fullName>
    </recommendedName>
</protein>
<dbReference type="OrthoDB" id="5894at2759"/>
<feature type="compositionally biased region" description="Basic and acidic residues" evidence="5">
    <location>
        <begin position="349"/>
        <end position="358"/>
    </location>
</feature>
<evidence type="ECO:0000256" key="3">
    <source>
        <dbReference type="ARBA" id="ARBA00022833"/>
    </source>
</evidence>
<sequence>MGASQSTGGANPASGESVEVKTSYYELLGVERTATDDEIKRAYRRKALELHPDRNFGDVDRTTALFAEVQSAYEVLSDPQERSWYDAHEGDILRGGSGEGGGDSHFEGNMRVTTADDISRMLGKFRSNVEFSDSPTGFFGFLRETFEQLAKEEEYSADWEGVDIAAYPSFGHKADEYDGVVRDFYAGWSGFVTHKTFAWKDKWRLSDAPDRRVRRLMEKENKQARDEGKREFNEAVRTLVQFVRKRDPRYTPTQQTVDERAKEQREKTKAQAARARAAHAAKTDDVVPEWAMRRDEDDEDEESEEEIEEEHYECVACHKTFKSERQYDAHERSKKHQKAVYALRKKMRKDNANLHLDDDVGGNHGITPIDVDDNENTEDASDLDSAIEDVTEEVDNVKISETISDAPEDSPTKSAEPEDDTSETSPEPASDSDYASRAEIESRISSTVPNDGIADDTVENPLSSSTTPTPGVPKIGKAAQKRAKKAAKQAEEEAQPGDSETKCGGCNEEFPSKTKLFDHLKKFPKHATLISTAGKGGGKKKGKKK</sequence>
<evidence type="ECO:0000256" key="2">
    <source>
        <dbReference type="ARBA" id="ARBA00022771"/>
    </source>
</evidence>
<evidence type="ECO:0000259" key="7">
    <source>
        <dbReference type="PROSITE" id="PS50157"/>
    </source>
</evidence>
<dbReference type="InterPro" id="IPR001623">
    <property type="entry name" value="DnaJ_domain"/>
</dbReference>
<name>A0A9P9EEU0_9PLEO</name>
<feature type="compositionally biased region" description="Basic residues" evidence="5">
    <location>
        <begin position="332"/>
        <end position="348"/>
    </location>
</feature>
<dbReference type="Pfam" id="PF12171">
    <property type="entry name" value="zf-C2H2_jaz"/>
    <property type="match status" value="1"/>
</dbReference>
<keyword evidence="2 4" id="KW-0863">Zinc-finger</keyword>
<dbReference type="InterPro" id="IPR051964">
    <property type="entry name" value="Chaperone_stress_response"/>
</dbReference>
<dbReference type="PANTHER" id="PTHR44029">
    <property type="entry name" value="DNAJ HOMOLOG SUBFAMILY C MEMBER 21"/>
    <property type="match status" value="1"/>
</dbReference>
<dbReference type="PROSITE" id="PS50076">
    <property type="entry name" value="DNAJ_2"/>
    <property type="match status" value="1"/>
</dbReference>
<dbReference type="InterPro" id="IPR036869">
    <property type="entry name" value="J_dom_sf"/>
</dbReference>
<evidence type="ECO:0000256" key="1">
    <source>
        <dbReference type="ARBA" id="ARBA00022723"/>
    </source>
</evidence>
<dbReference type="PRINTS" id="PR00625">
    <property type="entry name" value="JDOMAIN"/>
</dbReference>
<dbReference type="Proteomes" id="UP000700596">
    <property type="component" value="Unassembled WGS sequence"/>
</dbReference>
<dbReference type="PROSITE" id="PS00028">
    <property type="entry name" value="ZINC_FINGER_C2H2_1"/>
    <property type="match status" value="1"/>
</dbReference>
<dbReference type="SUPFAM" id="SSF46565">
    <property type="entry name" value="Chaperone J-domain"/>
    <property type="match status" value="1"/>
</dbReference>
<evidence type="ECO:0000259" key="6">
    <source>
        <dbReference type="PROSITE" id="PS50076"/>
    </source>
</evidence>
<dbReference type="EMBL" id="JAGMWT010000001">
    <property type="protein sequence ID" value="KAH7138144.1"/>
    <property type="molecule type" value="Genomic_DNA"/>
</dbReference>
<keyword evidence="1" id="KW-0479">Metal-binding</keyword>
<gene>
    <name evidence="8" type="ORF">B0J11DRAFT_423467</name>
</gene>
<reference evidence="8" key="1">
    <citation type="journal article" date="2021" name="Nat. Commun.">
        <title>Genetic determinants of endophytism in the Arabidopsis root mycobiome.</title>
        <authorList>
            <person name="Mesny F."/>
            <person name="Miyauchi S."/>
            <person name="Thiergart T."/>
            <person name="Pickel B."/>
            <person name="Atanasova L."/>
            <person name="Karlsson M."/>
            <person name="Huettel B."/>
            <person name="Barry K.W."/>
            <person name="Haridas S."/>
            <person name="Chen C."/>
            <person name="Bauer D."/>
            <person name="Andreopoulos W."/>
            <person name="Pangilinan J."/>
            <person name="LaButti K."/>
            <person name="Riley R."/>
            <person name="Lipzen A."/>
            <person name="Clum A."/>
            <person name="Drula E."/>
            <person name="Henrissat B."/>
            <person name="Kohler A."/>
            <person name="Grigoriev I.V."/>
            <person name="Martin F.M."/>
            <person name="Hacquard S."/>
        </authorList>
    </citation>
    <scope>NUCLEOTIDE SEQUENCE</scope>
    <source>
        <strain evidence="8">MPI-CAGE-CH-0243</strain>
    </source>
</reference>
<dbReference type="Pfam" id="PF00226">
    <property type="entry name" value="DnaJ"/>
    <property type="match status" value="1"/>
</dbReference>
<accession>A0A9P9EEU0</accession>
<feature type="compositionally biased region" description="Polar residues" evidence="5">
    <location>
        <begin position="460"/>
        <end position="469"/>
    </location>
</feature>
<keyword evidence="9" id="KW-1185">Reference proteome</keyword>
<dbReference type="InterPro" id="IPR022755">
    <property type="entry name" value="Znf_C2H2_jaz"/>
</dbReference>
<dbReference type="GO" id="GO:0008270">
    <property type="term" value="F:zinc ion binding"/>
    <property type="evidence" value="ECO:0007669"/>
    <property type="project" value="UniProtKB-KW"/>
</dbReference>
<dbReference type="SMART" id="SM00271">
    <property type="entry name" value="DnaJ"/>
    <property type="match status" value="1"/>
</dbReference>
<evidence type="ECO:0000256" key="4">
    <source>
        <dbReference type="PROSITE-ProRule" id="PRU00042"/>
    </source>
</evidence>
<feature type="compositionally biased region" description="Acidic residues" evidence="5">
    <location>
        <begin position="370"/>
        <end position="394"/>
    </location>
</feature>
<dbReference type="PANTHER" id="PTHR44029:SF1">
    <property type="entry name" value="DNAJ HOMOLOG SUBFAMILY C MEMBER 21"/>
    <property type="match status" value="1"/>
</dbReference>
<dbReference type="InterPro" id="IPR054076">
    <property type="entry name" value="ZUO1-like_ZHD"/>
</dbReference>
<dbReference type="Gene3D" id="1.10.287.110">
    <property type="entry name" value="DnaJ domain"/>
    <property type="match status" value="1"/>
</dbReference>
<keyword evidence="3" id="KW-0862">Zinc</keyword>
<evidence type="ECO:0000256" key="5">
    <source>
        <dbReference type="SAM" id="MobiDB-lite"/>
    </source>
</evidence>
<evidence type="ECO:0000313" key="8">
    <source>
        <dbReference type="EMBL" id="KAH7138144.1"/>
    </source>
</evidence>
<dbReference type="Pfam" id="PF21884">
    <property type="entry name" value="ZUO1-like_ZHD"/>
    <property type="match status" value="1"/>
</dbReference>
<evidence type="ECO:0000313" key="9">
    <source>
        <dbReference type="Proteomes" id="UP000700596"/>
    </source>
</evidence>
<feature type="domain" description="C2H2-type" evidence="7">
    <location>
        <begin position="312"/>
        <end position="336"/>
    </location>
</feature>
<dbReference type="InterPro" id="IPR036236">
    <property type="entry name" value="Znf_C2H2_sf"/>
</dbReference>
<dbReference type="CDD" id="cd06257">
    <property type="entry name" value="DnaJ"/>
    <property type="match status" value="1"/>
</dbReference>
<dbReference type="InterPro" id="IPR018253">
    <property type="entry name" value="DnaJ_domain_CS"/>
</dbReference>
<proteinExistence type="predicted"/>
<dbReference type="InterPro" id="IPR013087">
    <property type="entry name" value="Znf_C2H2_type"/>
</dbReference>
<evidence type="ECO:0008006" key="10">
    <source>
        <dbReference type="Google" id="ProtNLM"/>
    </source>
</evidence>
<feature type="domain" description="J" evidence="6">
    <location>
        <begin position="23"/>
        <end position="89"/>
    </location>
</feature>
<dbReference type="Gene3D" id="3.30.160.60">
    <property type="entry name" value="Classic Zinc Finger"/>
    <property type="match status" value="1"/>
</dbReference>